<feature type="domain" description="DUF306" evidence="1">
    <location>
        <begin position="29"/>
        <end position="133"/>
    </location>
</feature>
<name>A0A2V4DTU3_9GAMM</name>
<dbReference type="PANTHER" id="PTHR35535:SF1">
    <property type="entry name" value="HEAT SHOCK PROTEIN HSLJ"/>
    <property type="match status" value="1"/>
</dbReference>
<dbReference type="EMBL" id="QGLP01000005">
    <property type="protein sequence ID" value="PXZ04130.1"/>
    <property type="molecule type" value="Genomic_DNA"/>
</dbReference>
<dbReference type="InterPro" id="IPR053147">
    <property type="entry name" value="Hsp_HslJ-like"/>
</dbReference>
<reference evidence="2 3" key="1">
    <citation type="submission" date="2018-05" db="EMBL/GenBank/DDBJ databases">
        <title>Reference genomes for bee gut microbiota database.</title>
        <authorList>
            <person name="Ellegaard K.M."/>
        </authorList>
    </citation>
    <scope>NUCLEOTIDE SEQUENCE [LARGE SCALE GENOMIC DNA]</scope>
    <source>
        <strain evidence="2 3">ESL0177</strain>
    </source>
</reference>
<dbReference type="AlphaFoldDB" id="A0A2V4DTU3"/>
<evidence type="ECO:0000313" key="2">
    <source>
        <dbReference type="EMBL" id="PXZ04130.1"/>
    </source>
</evidence>
<gene>
    <name evidence="2" type="ORF">DKK79_07110</name>
</gene>
<evidence type="ECO:0000259" key="1">
    <source>
        <dbReference type="Pfam" id="PF03724"/>
    </source>
</evidence>
<protein>
    <submittedName>
        <fullName evidence="2">Heat-inducible protein</fullName>
    </submittedName>
</protein>
<dbReference type="InterPro" id="IPR005184">
    <property type="entry name" value="DUF306_Meta_HslJ"/>
</dbReference>
<dbReference type="Pfam" id="PF03724">
    <property type="entry name" value="META"/>
    <property type="match status" value="1"/>
</dbReference>
<dbReference type="Proteomes" id="UP000247483">
    <property type="component" value="Unassembled WGS sequence"/>
</dbReference>
<dbReference type="PANTHER" id="PTHR35535">
    <property type="entry name" value="HEAT SHOCK PROTEIN HSLJ"/>
    <property type="match status" value="1"/>
</dbReference>
<proteinExistence type="predicted"/>
<dbReference type="PROSITE" id="PS51257">
    <property type="entry name" value="PROKAR_LIPOPROTEIN"/>
    <property type="match status" value="1"/>
</dbReference>
<sequence>MKKTLLLAVLLIGTLIMTGCDQSNKVKAEDLLHHRFVLIKANGQDISPDKHAELEFGENLNISGQMCNYFTTKVTLINDTIISPTLNITHMVCEDNQLDKLDTIITQLIQNGASVILNNEQLTLKNKDNELIYQLKDLM</sequence>
<accession>A0A2V4DTU3</accession>
<dbReference type="InterPro" id="IPR038670">
    <property type="entry name" value="HslJ-like_sf"/>
</dbReference>
<organism evidence="2 3">
    <name type="scientific">Gilliamella apicola</name>
    <dbReference type="NCBI Taxonomy" id="1196095"/>
    <lineage>
        <taxon>Bacteria</taxon>
        <taxon>Pseudomonadati</taxon>
        <taxon>Pseudomonadota</taxon>
        <taxon>Gammaproteobacteria</taxon>
        <taxon>Orbales</taxon>
        <taxon>Orbaceae</taxon>
        <taxon>Gilliamella</taxon>
    </lineage>
</organism>
<dbReference type="Gene3D" id="2.40.128.270">
    <property type="match status" value="1"/>
</dbReference>
<dbReference type="RefSeq" id="WP_110423475.1">
    <property type="nucleotide sequence ID" value="NZ_QGLP01000005.1"/>
</dbReference>
<evidence type="ECO:0000313" key="3">
    <source>
        <dbReference type="Proteomes" id="UP000247483"/>
    </source>
</evidence>
<comment type="caution">
    <text evidence="2">The sequence shown here is derived from an EMBL/GenBank/DDBJ whole genome shotgun (WGS) entry which is preliminary data.</text>
</comment>